<reference evidence="2 3" key="1">
    <citation type="submission" date="2022-04" db="EMBL/GenBank/DDBJ databases">
        <title>Chromosome-level reference genomes for two strains of Caenorhabditis briggsae: an improved platform for comparative genomics.</title>
        <authorList>
            <person name="Stevens L."/>
            <person name="Andersen E."/>
        </authorList>
    </citation>
    <scope>NUCLEOTIDE SEQUENCE [LARGE SCALE GENOMIC DNA]</scope>
    <source>
        <strain evidence="2">VX34</strain>
        <tissue evidence="2">Whole-organism</tissue>
    </source>
</reference>
<feature type="region of interest" description="Disordered" evidence="1">
    <location>
        <begin position="29"/>
        <end position="108"/>
    </location>
</feature>
<accession>A0AAE9FDT9</accession>
<evidence type="ECO:0000313" key="3">
    <source>
        <dbReference type="Proteomes" id="UP000829354"/>
    </source>
</evidence>
<evidence type="ECO:0000313" key="2">
    <source>
        <dbReference type="EMBL" id="UMM43950.1"/>
    </source>
</evidence>
<dbReference type="EMBL" id="CP092625">
    <property type="protein sequence ID" value="UMM43950.1"/>
    <property type="molecule type" value="Genomic_DNA"/>
</dbReference>
<organism evidence="2 3">
    <name type="scientific">Caenorhabditis briggsae</name>
    <dbReference type="NCBI Taxonomy" id="6238"/>
    <lineage>
        <taxon>Eukaryota</taxon>
        <taxon>Metazoa</taxon>
        <taxon>Ecdysozoa</taxon>
        <taxon>Nematoda</taxon>
        <taxon>Chromadorea</taxon>
        <taxon>Rhabditida</taxon>
        <taxon>Rhabditina</taxon>
        <taxon>Rhabditomorpha</taxon>
        <taxon>Rhabditoidea</taxon>
        <taxon>Rhabditidae</taxon>
        <taxon>Peloderinae</taxon>
        <taxon>Caenorhabditis</taxon>
    </lineage>
</organism>
<evidence type="ECO:0000256" key="1">
    <source>
        <dbReference type="SAM" id="MobiDB-lite"/>
    </source>
</evidence>
<sequence length="108" mass="11615">MNEEPKYQQLSSFHCQWKISVFLVWRRSAHPGNLPRDGKAKKSPAEQCGARGGTSSSARAKKIAQIVQEALENGATGPQNAVGAPKIAPENNQEASEDARAAEGQTSR</sequence>
<proteinExistence type="predicted"/>
<gene>
    <name evidence="2" type="ORF">L5515_019243</name>
</gene>
<name>A0AAE9FDT9_CAEBR</name>
<dbReference type="Proteomes" id="UP000829354">
    <property type="component" value="Chromosome X"/>
</dbReference>
<protein>
    <submittedName>
        <fullName evidence="2">Uncharacterized protein</fullName>
    </submittedName>
</protein>
<dbReference type="AlphaFoldDB" id="A0AAE9FDT9"/>
<keyword evidence="3" id="KW-1185">Reference proteome</keyword>